<dbReference type="InterPro" id="IPR039424">
    <property type="entry name" value="SBP_5"/>
</dbReference>
<protein>
    <recommendedName>
        <fullName evidence="5">Solute-binding protein family 5 domain-containing protein</fullName>
    </recommendedName>
</protein>
<dbReference type="InterPro" id="IPR030678">
    <property type="entry name" value="Peptide/Ni-bd"/>
</dbReference>
<proteinExistence type="inferred from homology"/>
<keyword evidence="4" id="KW-1133">Transmembrane helix</keyword>
<dbReference type="PANTHER" id="PTHR30290:SF9">
    <property type="entry name" value="OLIGOPEPTIDE-BINDING PROTEIN APPA"/>
    <property type="match status" value="1"/>
</dbReference>
<dbReference type="Gene3D" id="3.40.190.10">
    <property type="entry name" value="Periplasmic binding protein-like II"/>
    <property type="match status" value="1"/>
</dbReference>
<dbReference type="GO" id="GO:0042597">
    <property type="term" value="C:periplasmic space"/>
    <property type="evidence" value="ECO:0007669"/>
    <property type="project" value="UniProtKB-ARBA"/>
</dbReference>
<dbReference type="PIRSF" id="PIRSF002741">
    <property type="entry name" value="MppA"/>
    <property type="match status" value="1"/>
</dbReference>
<dbReference type="InterPro" id="IPR023765">
    <property type="entry name" value="SBP_5_CS"/>
</dbReference>
<dbReference type="AlphaFoldDB" id="A0A2M8KCY8"/>
<dbReference type="Gene3D" id="3.10.105.10">
    <property type="entry name" value="Dipeptide-binding Protein, Domain 3"/>
    <property type="match status" value="1"/>
</dbReference>
<accession>A0A2M8KCY8</accession>
<comment type="similarity">
    <text evidence="1">Belongs to the bacterial solute-binding protein 5 family.</text>
</comment>
<feature type="domain" description="Solute-binding protein family 5" evidence="5">
    <location>
        <begin position="110"/>
        <end position="482"/>
    </location>
</feature>
<keyword evidence="4" id="KW-0812">Transmembrane</keyword>
<dbReference type="InterPro" id="IPR000914">
    <property type="entry name" value="SBP_5_dom"/>
</dbReference>
<dbReference type="GO" id="GO:0015833">
    <property type="term" value="P:peptide transport"/>
    <property type="evidence" value="ECO:0007669"/>
    <property type="project" value="TreeGrafter"/>
</dbReference>
<organism evidence="6 7">
    <name type="scientific">Candidatus Portnoybacteria bacterium CG10_big_fil_rev_8_21_14_0_10_38_18</name>
    <dbReference type="NCBI Taxonomy" id="1974813"/>
    <lineage>
        <taxon>Bacteria</taxon>
        <taxon>Candidatus Portnoyibacteriota</taxon>
    </lineage>
</organism>
<dbReference type="PROSITE" id="PS01040">
    <property type="entry name" value="SBP_BACTERIAL_5"/>
    <property type="match status" value="1"/>
</dbReference>
<sequence>MGKLLQPIKGLFQKFPSWHQWQKIPSVLNKKERYFILGFFLLIALSLLGWLISYNIKNTMIAPNYGGSFKEGIVGGPQYLNPILSQTNDADGDVTELIFSGLMKYDSQGELVPDLAEKYAIGDEGKTYDFFLKKDIKWHDNVPFTADDVVFTIQAIQNPDSRSPLRINWTGVEVEKLDDWTVRFKLKTSYAPFLANATTEIIAKHIWEKILPEKFLLAQENLSPVGTGPYKLKKIKKDKEGFVSYIELEAFGDYGSERRPFIEKIGLYFYPDEESLIKAYNKNDIDNLNLLSIQNKSLLKRVNSKSYTQELSLPHYFAVFFNQTKSKALSDKTVRLALNYATDKKQIIDQVLGGEAEMVDSLIPSGVWGHSDETKVYNFDVEYAKTILEQAGWKDTDNDGIREKKEDKLEFDLITTELKQLQQTANILQEQWLQIGAKVNVKILNIGEIQQEYIRPREYQALLFGEVLGLDPDPYSFWHSSQKKDPGLNLALYDNKKVDELLRDARQTLDQETRLKKYEEFQQLVIDDAPVVFLYSPYYLYYTAKKIKGVEVKNIVLPSKRFSDIENWYIKTQRVKKS</sequence>
<dbReference type="Proteomes" id="UP000231648">
    <property type="component" value="Unassembled WGS sequence"/>
</dbReference>
<evidence type="ECO:0000256" key="3">
    <source>
        <dbReference type="ARBA" id="ARBA00022729"/>
    </source>
</evidence>
<name>A0A2M8KCY8_9BACT</name>
<evidence type="ECO:0000313" key="6">
    <source>
        <dbReference type="EMBL" id="PJE57789.1"/>
    </source>
</evidence>
<feature type="transmembrane region" description="Helical" evidence="4">
    <location>
        <begin position="34"/>
        <end position="52"/>
    </location>
</feature>
<dbReference type="PANTHER" id="PTHR30290">
    <property type="entry name" value="PERIPLASMIC BINDING COMPONENT OF ABC TRANSPORTER"/>
    <property type="match status" value="1"/>
</dbReference>
<gene>
    <name evidence="6" type="ORF">COU82_00140</name>
</gene>
<dbReference type="Pfam" id="PF00496">
    <property type="entry name" value="SBP_bac_5"/>
    <property type="match status" value="1"/>
</dbReference>
<keyword evidence="3" id="KW-0732">Signal</keyword>
<dbReference type="EMBL" id="PFDX01000002">
    <property type="protein sequence ID" value="PJE57789.1"/>
    <property type="molecule type" value="Genomic_DNA"/>
</dbReference>
<reference evidence="7" key="1">
    <citation type="submission" date="2017-09" db="EMBL/GenBank/DDBJ databases">
        <title>Depth-based differentiation of microbial function through sediment-hosted aquifers and enrichment of novel symbionts in the deep terrestrial subsurface.</title>
        <authorList>
            <person name="Probst A.J."/>
            <person name="Ladd B."/>
            <person name="Jarett J.K."/>
            <person name="Geller-Mcgrath D.E."/>
            <person name="Sieber C.M.K."/>
            <person name="Emerson J.B."/>
            <person name="Anantharaman K."/>
            <person name="Thomas B.C."/>
            <person name="Malmstrom R."/>
            <person name="Stieglmeier M."/>
            <person name="Klingl A."/>
            <person name="Woyke T."/>
            <person name="Ryan C.M."/>
            <person name="Banfield J.F."/>
        </authorList>
    </citation>
    <scope>NUCLEOTIDE SEQUENCE [LARGE SCALE GENOMIC DNA]</scope>
</reference>
<keyword evidence="2" id="KW-0813">Transport</keyword>
<evidence type="ECO:0000256" key="4">
    <source>
        <dbReference type="SAM" id="Phobius"/>
    </source>
</evidence>
<evidence type="ECO:0000313" key="7">
    <source>
        <dbReference type="Proteomes" id="UP000231648"/>
    </source>
</evidence>
<evidence type="ECO:0000256" key="1">
    <source>
        <dbReference type="ARBA" id="ARBA00005695"/>
    </source>
</evidence>
<evidence type="ECO:0000259" key="5">
    <source>
        <dbReference type="Pfam" id="PF00496"/>
    </source>
</evidence>
<comment type="caution">
    <text evidence="6">The sequence shown here is derived from an EMBL/GenBank/DDBJ whole genome shotgun (WGS) entry which is preliminary data.</text>
</comment>
<dbReference type="SUPFAM" id="SSF53850">
    <property type="entry name" value="Periplasmic binding protein-like II"/>
    <property type="match status" value="1"/>
</dbReference>
<keyword evidence="4" id="KW-0472">Membrane</keyword>
<dbReference type="GO" id="GO:1904680">
    <property type="term" value="F:peptide transmembrane transporter activity"/>
    <property type="evidence" value="ECO:0007669"/>
    <property type="project" value="TreeGrafter"/>
</dbReference>
<evidence type="ECO:0000256" key="2">
    <source>
        <dbReference type="ARBA" id="ARBA00022448"/>
    </source>
</evidence>
<dbReference type="GO" id="GO:0043190">
    <property type="term" value="C:ATP-binding cassette (ABC) transporter complex"/>
    <property type="evidence" value="ECO:0007669"/>
    <property type="project" value="InterPro"/>
</dbReference>
<dbReference type="Gene3D" id="3.90.76.10">
    <property type="entry name" value="Dipeptide-binding Protein, Domain 1"/>
    <property type="match status" value="1"/>
</dbReference>